<dbReference type="RefSeq" id="WP_152582082.1">
    <property type="nucleotide sequence ID" value="NZ_VIKT02000003.1"/>
</dbReference>
<dbReference type="EMBL" id="VIKT02000003">
    <property type="protein sequence ID" value="NHF62067.1"/>
    <property type="molecule type" value="Genomic_DNA"/>
</dbReference>
<keyword evidence="1" id="KW-1133">Transmembrane helix</keyword>
<accession>A0A9E5JME4</accession>
<sequence>MKRWWRFSAIDVDTLSWLTSSLVTIWVSIVVALHGIVSITAGGQAGGSFATQVLALVLLVAAGVLIHVGSRPYRGRLGAALSISVFVLTGLGVLVSAAGLRGEAVVPELWWASLAAALIAMSLAPFVPGRVFVPGMIGVAVCTVLGALSATGGEGVRLPVAAALTASSPVLFAIIGGSVLTGVMIADVERWRGLVGDARVKDAQEEPVLAILERVTAGAWSQRMQPFLQSIAATEEVSDRDRRRAAALADELRRALVDQDAQSWLSAIVAEWPVHVDDPHRLADTITVDQRSAITALITGLFSDPEAGVFGARLRLAAAGDDAVAVAVTVSLDLPEGRRTTVLAPYYLSVKSVVRRIEWRNGESLVVSFDVDAEGQR</sequence>
<organism evidence="2 3">
    <name type="scientific">Microcella pacifica</name>
    <dbReference type="NCBI Taxonomy" id="2591847"/>
    <lineage>
        <taxon>Bacteria</taxon>
        <taxon>Bacillati</taxon>
        <taxon>Actinomycetota</taxon>
        <taxon>Actinomycetes</taxon>
        <taxon>Micrococcales</taxon>
        <taxon>Microbacteriaceae</taxon>
        <taxon>Microcella</taxon>
    </lineage>
</organism>
<name>A0A9E5JME4_9MICO</name>
<feature type="transmembrane region" description="Helical" evidence="1">
    <location>
        <begin position="77"/>
        <end position="97"/>
    </location>
</feature>
<comment type="caution">
    <text evidence="2">The sequence shown here is derived from an EMBL/GenBank/DDBJ whole genome shotgun (WGS) entry which is preliminary data.</text>
</comment>
<feature type="transmembrane region" description="Helical" evidence="1">
    <location>
        <begin position="49"/>
        <end position="70"/>
    </location>
</feature>
<gene>
    <name evidence="2" type="ORF">FK219_002240</name>
</gene>
<dbReference type="AlphaFoldDB" id="A0A9E5JME4"/>
<keyword evidence="1" id="KW-0812">Transmembrane</keyword>
<evidence type="ECO:0000256" key="1">
    <source>
        <dbReference type="SAM" id="Phobius"/>
    </source>
</evidence>
<dbReference type="OrthoDB" id="5103001at2"/>
<protein>
    <submittedName>
        <fullName evidence="2">Uncharacterized protein</fullName>
    </submittedName>
</protein>
<feature type="transmembrane region" description="Helical" evidence="1">
    <location>
        <begin position="12"/>
        <end position="37"/>
    </location>
</feature>
<reference evidence="2 3" key="1">
    <citation type="submission" date="2019-06" db="EMBL/GenBank/DDBJ databases">
        <authorList>
            <person name="De-Chao Zhang Q."/>
        </authorList>
    </citation>
    <scope>NUCLEOTIDE SEQUENCE [LARGE SCALE GENOMIC DNA]</scope>
    <source>
        <strain evidence="2 3">KN1116</strain>
    </source>
</reference>
<evidence type="ECO:0000313" key="3">
    <source>
        <dbReference type="Proteomes" id="UP000818266"/>
    </source>
</evidence>
<proteinExistence type="predicted"/>
<feature type="transmembrane region" description="Helical" evidence="1">
    <location>
        <begin position="162"/>
        <end position="186"/>
    </location>
</feature>
<feature type="transmembrane region" description="Helical" evidence="1">
    <location>
        <begin position="131"/>
        <end position="150"/>
    </location>
</feature>
<dbReference type="Proteomes" id="UP000818266">
    <property type="component" value="Unassembled WGS sequence"/>
</dbReference>
<keyword evidence="1" id="KW-0472">Membrane</keyword>
<feature type="transmembrane region" description="Helical" evidence="1">
    <location>
        <begin position="109"/>
        <end position="126"/>
    </location>
</feature>
<evidence type="ECO:0000313" key="2">
    <source>
        <dbReference type="EMBL" id="NHF62067.1"/>
    </source>
</evidence>
<reference evidence="2 3" key="2">
    <citation type="submission" date="2020-03" db="EMBL/GenBank/DDBJ databases">
        <title>Chryseoglobus sp. isolated from a deep-sea seamount.</title>
        <authorList>
            <person name="Zhang D.-C."/>
        </authorList>
    </citation>
    <scope>NUCLEOTIDE SEQUENCE [LARGE SCALE GENOMIC DNA]</scope>
    <source>
        <strain evidence="2 3">KN1116</strain>
    </source>
</reference>
<keyword evidence="3" id="KW-1185">Reference proteome</keyword>